<dbReference type="OrthoDB" id="9796641at2"/>
<gene>
    <name evidence="1" type="ORF">CAGGBEG34_360003</name>
</gene>
<organism evidence="1 2">
    <name type="scientific">Candidatus Glomeribacter gigasporarum BEG34</name>
    <dbReference type="NCBI Taxonomy" id="1070319"/>
    <lineage>
        <taxon>Bacteria</taxon>
        <taxon>Pseudomonadati</taxon>
        <taxon>Pseudomonadota</taxon>
        <taxon>Betaproteobacteria</taxon>
        <taxon>Burkholderiales</taxon>
        <taxon>Burkholderiaceae</taxon>
        <taxon>Candidatus Glomeribacter</taxon>
    </lineage>
</organism>
<sequence>MPPLTAAQKANLSRLAALPDSEIDTSDIPELSDAQWQTAVRGRFHKPTKTVVTTRLDSDVLDWLKSQGSGYQSRMNTILRRVMLEAQRPGEQTTAA</sequence>
<evidence type="ECO:0000313" key="1">
    <source>
        <dbReference type="EMBL" id="CCD29998.1"/>
    </source>
</evidence>
<dbReference type="STRING" id="1070319.CAGGBEG34_360003"/>
<protein>
    <recommendedName>
        <fullName evidence="3">Cytoplasmic protein</fullName>
    </recommendedName>
</protein>
<evidence type="ECO:0000313" key="2">
    <source>
        <dbReference type="Proteomes" id="UP000054051"/>
    </source>
</evidence>
<reference evidence="1 2" key="1">
    <citation type="submission" date="2011-08" db="EMBL/GenBank/DDBJ databases">
        <title>The genome of the obligate endobacterium of an arbuscular mycorrhizal fungus reveals an interphylum network of nutritional interactions.</title>
        <authorList>
            <person name="Ghignone S."/>
            <person name="Salvioli A."/>
            <person name="Anca I."/>
            <person name="Lumini E."/>
            <person name="Ortu G."/>
            <person name="Petiti L."/>
            <person name="Cruveiller S."/>
            <person name="Bianciotto V."/>
            <person name="Piffanelli P."/>
            <person name="Lanfranco L."/>
            <person name="Bonfante P."/>
        </authorList>
    </citation>
    <scope>NUCLEOTIDE SEQUENCE [LARGE SCALE GENOMIC DNA]</scope>
    <source>
        <strain evidence="1 2">BEG34</strain>
    </source>
</reference>
<evidence type="ECO:0008006" key="3">
    <source>
        <dbReference type="Google" id="ProtNLM"/>
    </source>
</evidence>
<name>G2JB46_9BURK</name>
<keyword evidence="2" id="KW-1185">Reference proteome</keyword>
<dbReference type="AlphaFoldDB" id="G2JB46"/>
<dbReference type="InterPro" id="IPR025528">
    <property type="entry name" value="BrnA_antitoxin"/>
</dbReference>
<dbReference type="RefSeq" id="WP_006683086.1">
    <property type="nucleotide sequence ID" value="NZ_CAFB01000054.1"/>
</dbReference>
<dbReference type="EMBL" id="CAFB01000054">
    <property type="protein sequence ID" value="CCD29998.1"/>
    <property type="molecule type" value="Genomic_DNA"/>
</dbReference>
<dbReference type="Pfam" id="PF14384">
    <property type="entry name" value="BrnA_antitoxin"/>
    <property type="match status" value="1"/>
</dbReference>
<dbReference type="eggNOG" id="COG3514">
    <property type="taxonomic scope" value="Bacteria"/>
</dbReference>
<accession>G2JB46</accession>
<proteinExistence type="predicted"/>
<comment type="caution">
    <text evidence="1">The sequence shown here is derived from an EMBL/GenBank/DDBJ whole genome shotgun (WGS) entry which is preliminary data.</text>
</comment>
<dbReference type="Proteomes" id="UP000054051">
    <property type="component" value="Unassembled WGS sequence"/>
</dbReference>